<sequence length="110" mass="12369">AGHFSSTLIKIIILLRSSQSKSPFLFILLYTSPPLISITFFVIFFADSEYFIRIVWNQEFGVFVLESGLSESRIGVLVLESDCRLCVESRIGVLVLESDCKLCLESRNGV</sequence>
<evidence type="ECO:0000313" key="3">
    <source>
        <dbReference type="Proteomes" id="UP000004994"/>
    </source>
</evidence>
<keyword evidence="1" id="KW-1133">Transmembrane helix</keyword>
<dbReference type="AlphaFoldDB" id="A0A3Q7FZH7"/>
<reference evidence="2" key="1">
    <citation type="journal article" date="2012" name="Nature">
        <title>The tomato genome sequence provides insights into fleshy fruit evolution.</title>
        <authorList>
            <consortium name="Tomato Genome Consortium"/>
        </authorList>
    </citation>
    <scope>NUCLEOTIDE SEQUENCE [LARGE SCALE GENOMIC DNA]</scope>
    <source>
        <strain evidence="2">cv. Heinz 1706</strain>
    </source>
</reference>
<evidence type="ECO:0000256" key="1">
    <source>
        <dbReference type="SAM" id="Phobius"/>
    </source>
</evidence>
<proteinExistence type="predicted"/>
<organism evidence="2">
    <name type="scientific">Solanum lycopersicum</name>
    <name type="common">Tomato</name>
    <name type="synonym">Lycopersicon esculentum</name>
    <dbReference type="NCBI Taxonomy" id="4081"/>
    <lineage>
        <taxon>Eukaryota</taxon>
        <taxon>Viridiplantae</taxon>
        <taxon>Streptophyta</taxon>
        <taxon>Embryophyta</taxon>
        <taxon>Tracheophyta</taxon>
        <taxon>Spermatophyta</taxon>
        <taxon>Magnoliopsida</taxon>
        <taxon>eudicotyledons</taxon>
        <taxon>Gunneridae</taxon>
        <taxon>Pentapetalae</taxon>
        <taxon>asterids</taxon>
        <taxon>lamiids</taxon>
        <taxon>Solanales</taxon>
        <taxon>Solanaceae</taxon>
        <taxon>Solanoideae</taxon>
        <taxon>Solaneae</taxon>
        <taxon>Solanum</taxon>
        <taxon>Solanum subgen. Lycopersicon</taxon>
    </lineage>
</organism>
<dbReference type="Proteomes" id="UP000004994">
    <property type="component" value="Chromosome 4"/>
</dbReference>
<dbReference type="Gramene" id="Solyc04g011465.1.1">
    <property type="protein sequence ID" value="Solyc04g011465.1.1"/>
    <property type="gene ID" value="Solyc04g011465.1"/>
</dbReference>
<keyword evidence="1" id="KW-0812">Transmembrane</keyword>
<feature type="transmembrane region" description="Helical" evidence="1">
    <location>
        <begin position="24"/>
        <end position="46"/>
    </location>
</feature>
<dbReference type="EnsemblPlants" id="Solyc04g011465.1.1">
    <property type="protein sequence ID" value="Solyc04g011465.1.1"/>
    <property type="gene ID" value="Solyc04g011465.1"/>
</dbReference>
<keyword evidence="1" id="KW-0472">Membrane</keyword>
<accession>A0A3Q7FZH7</accession>
<dbReference type="InParanoid" id="A0A3Q7FZH7"/>
<protein>
    <submittedName>
        <fullName evidence="2">Uncharacterized protein</fullName>
    </submittedName>
</protein>
<reference evidence="2" key="2">
    <citation type="submission" date="2019-01" db="UniProtKB">
        <authorList>
            <consortium name="EnsemblPlants"/>
        </authorList>
    </citation>
    <scope>IDENTIFICATION</scope>
    <source>
        <strain evidence="2">cv. Heinz 1706</strain>
    </source>
</reference>
<evidence type="ECO:0000313" key="2">
    <source>
        <dbReference type="EnsemblPlants" id="Solyc04g011465.1.1"/>
    </source>
</evidence>
<name>A0A3Q7FZH7_SOLLC</name>
<keyword evidence="3" id="KW-1185">Reference proteome</keyword>